<evidence type="ECO:0000259" key="4">
    <source>
        <dbReference type="Pfam" id="PF00195"/>
    </source>
</evidence>
<reference evidence="6" key="1">
    <citation type="submission" date="2020-07" db="EMBL/GenBank/DDBJ databases">
        <title>Genome sequence and genetic diversity analysis of an under-domesticated orphan crop, white fonio (Digitaria exilis).</title>
        <authorList>
            <person name="Bennetzen J.L."/>
            <person name="Chen S."/>
            <person name="Ma X."/>
            <person name="Wang X."/>
            <person name="Yssel A.E.J."/>
            <person name="Chaluvadi S.R."/>
            <person name="Johnson M."/>
            <person name="Gangashetty P."/>
            <person name="Hamidou F."/>
            <person name="Sanogo M.D."/>
            <person name="Zwaenepoel A."/>
            <person name="Wallace J."/>
            <person name="Van De Peer Y."/>
            <person name="Van Deynze A."/>
        </authorList>
    </citation>
    <scope>NUCLEOTIDE SEQUENCE</scope>
    <source>
        <tissue evidence="6">Leaves</tissue>
    </source>
</reference>
<comment type="similarity">
    <text evidence="1 3">Belongs to the thiolase-like superfamily. Chalcone/stilbene synthases family.</text>
</comment>
<gene>
    <name evidence="6" type="ORF">HU200_063790</name>
</gene>
<protein>
    <submittedName>
        <fullName evidence="6">Uncharacterized protein</fullName>
    </submittedName>
</protein>
<dbReference type="SUPFAM" id="SSF53901">
    <property type="entry name" value="Thiolase-like"/>
    <property type="match status" value="2"/>
</dbReference>
<organism evidence="6 7">
    <name type="scientific">Digitaria exilis</name>
    <dbReference type="NCBI Taxonomy" id="1010633"/>
    <lineage>
        <taxon>Eukaryota</taxon>
        <taxon>Viridiplantae</taxon>
        <taxon>Streptophyta</taxon>
        <taxon>Embryophyta</taxon>
        <taxon>Tracheophyta</taxon>
        <taxon>Spermatophyta</taxon>
        <taxon>Magnoliopsida</taxon>
        <taxon>Liliopsida</taxon>
        <taxon>Poales</taxon>
        <taxon>Poaceae</taxon>
        <taxon>PACMAD clade</taxon>
        <taxon>Panicoideae</taxon>
        <taxon>Panicodae</taxon>
        <taxon>Paniceae</taxon>
        <taxon>Anthephorinae</taxon>
        <taxon>Digitaria</taxon>
    </lineage>
</organism>
<dbReference type="InterPro" id="IPR016039">
    <property type="entry name" value="Thiolase-like"/>
</dbReference>
<evidence type="ECO:0000313" key="7">
    <source>
        <dbReference type="Proteomes" id="UP000636709"/>
    </source>
</evidence>
<dbReference type="EMBL" id="JACEFO010002708">
    <property type="protein sequence ID" value="KAF8650879.1"/>
    <property type="molecule type" value="Genomic_DNA"/>
</dbReference>
<dbReference type="FunFam" id="3.40.47.10:FF:000025">
    <property type="entry name" value="Chalcone synthase 2"/>
    <property type="match status" value="1"/>
</dbReference>
<dbReference type="GO" id="GO:0016747">
    <property type="term" value="F:acyltransferase activity, transferring groups other than amino-acyl groups"/>
    <property type="evidence" value="ECO:0007669"/>
    <property type="project" value="InterPro"/>
</dbReference>
<evidence type="ECO:0000256" key="3">
    <source>
        <dbReference type="RuleBase" id="RU003633"/>
    </source>
</evidence>
<feature type="active site" description="Acyl-thioester intermediate" evidence="2">
    <location>
        <position position="173"/>
    </location>
</feature>
<dbReference type="OrthoDB" id="329835at2759"/>
<dbReference type="AlphaFoldDB" id="A0A835A5H8"/>
<dbReference type="PIRSF" id="PIRSF000451">
    <property type="entry name" value="PKS_III"/>
    <property type="match status" value="1"/>
</dbReference>
<proteinExistence type="inferred from homology"/>
<dbReference type="CDD" id="cd00831">
    <property type="entry name" value="CHS_like"/>
    <property type="match status" value="1"/>
</dbReference>
<dbReference type="Proteomes" id="UP000636709">
    <property type="component" value="Unassembled WGS sequence"/>
</dbReference>
<dbReference type="Pfam" id="PF00195">
    <property type="entry name" value="Chal_sti_synt_N"/>
    <property type="match status" value="1"/>
</dbReference>
<keyword evidence="7" id="KW-1185">Reference proteome</keyword>
<feature type="domain" description="Chalcone/stilbene synthase N-terminal" evidence="4">
    <location>
        <begin position="18"/>
        <end position="235"/>
    </location>
</feature>
<evidence type="ECO:0000313" key="6">
    <source>
        <dbReference type="EMBL" id="KAF8650879.1"/>
    </source>
</evidence>
<dbReference type="Gene3D" id="3.40.47.10">
    <property type="match status" value="2"/>
</dbReference>
<evidence type="ECO:0000259" key="5">
    <source>
        <dbReference type="Pfam" id="PF02797"/>
    </source>
</evidence>
<name>A0A835A5H8_9POAL</name>
<sequence length="414" mass="43963">MAATGSPITVVEETPTRPDRPVGRAAVLAIGTANPSHCVRQDEFANWYFRVTNSDHLAMLKDKMKRICGKSGIKKRHILPTEEMLDAHPQILDRTLPSLDTRMGIAADALPEVASAAAAKAIAEWGRPASHITHLVVTTSTGGAAAPGIDLRLAALLGLRPAVQRTLLYLHGCGGGASALRIAKDLAENTHGARVLVVGVETGATAFRPPDEAHLEELVGASLFADGAGCAIVGAIADDDRAVQESRPIFHLVSAAQVTMPETARAVELRLGEVGVEYRLSALLPSLVRDSIGRCLMDTLAPRGLAGGGWNEMFWAVHPGSRAILDSYEAALGLEPKKLAASRCVLSDYGNMLGATIFFVLDEMRRRRQRLGEGGGDDEEEGDRKCVWGVMSALGPGITVETMVLRAAGVVDEH</sequence>
<evidence type="ECO:0000256" key="1">
    <source>
        <dbReference type="ARBA" id="ARBA00005531"/>
    </source>
</evidence>
<keyword evidence="3" id="KW-0808">Transferase</keyword>
<dbReference type="InterPro" id="IPR011141">
    <property type="entry name" value="Polyketide_synthase_type-III"/>
</dbReference>
<evidence type="ECO:0000256" key="2">
    <source>
        <dbReference type="PIRSR" id="PIRSR000451-1"/>
    </source>
</evidence>
<accession>A0A835A5H8</accession>
<dbReference type="Pfam" id="PF02797">
    <property type="entry name" value="Chal_sti_synt_C"/>
    <property type="match status" value="1"/>
</dbReference>
<dbReference type="InterPro" id="IPR001099">
    <property type="entry name" value="Chalcone/stilbene_synt_N"/>
</dbReference>
<dbReference type="InterPro" id="IPR012328">
    <property type="entry name" value="Chalcone/stilbene_synt_C"/>
</dbReference>
<dbReference type="PANTHER" id="PTHR11877:SF47">
    <property type="entry name" value="OS11G0529900 PROTEIN"/>
    <property type="match status" value="1"/>
</dbReference>
<comment type="caution">
    <text evidence="6">The sequence shown here is derived from an EMBL/GenBank/DDBJ whole genome shotgun (WGS) entry which is preliminary data.</text>
</comment>
<keyword evidence="3" id="KW-0012">Acyltransferase</keyword>
<dbReference type="GO" id="GO:0030639">
    <property type="term" value="P:polyketide biosynthetic process"/>
    <property type="evidence" value="ECO:0007669"/>
    <property type="project" value="TreeGrafter"/>
</dbReference>
<dbReference type="PANTHER" id="PTHR11877">
    <property type="entry name" value="HYDROXYMETHYLGLUTARYL-COA SYNTHASE"/>
    <property type="match status" value="1"/>
</dbReference>
<feature type="domain" description="Chalcone/stilbene synthase C-terminal" evidence="5">
    <location>
        <begin position="252"/>
        <end position="407"/>
    </location>
</feature>